<feature type="region of interest" description="Disordered" evidence="1">
    <location>
        <begin position="1"/>
        <end position="75"/>
    </location>
</feature>
<feature type="compositionally biased region" description="Low complexity" evidence="1">
    <location>
        <begin position="51"/>
        <end position="60"/>
    </location>
</feature>
<dbReference type="EMBL" id="CP147404">
    <property type="protein sequence ID" value="WXB92895.1"/>
    <property type="molecule type" value="Genomic_DNA"/>
</dbReference>
<sequence>MDYTDYSQHYPFPLEDDEYRQTPVQGPPGFPGGGMPPGQQPGFPGGGFGPPGQQQQGGAPTSPPPSFTPQQSQATTFAVDPGAIRGCLFRHTYIWLRNGRSFWFYPTFVGRTSVAGWRWRNWRWTYYGTDLNRISSFRCF</sequence>
<dbReference type="Proteomes" id="UP001387364">
    <property type="component" value="Chromosome"/>
</dbReference>
<evidence type="ECO:0008006" key="4">
    <source>
        <dbReference type="Google" id="ProtNLM"/>
    </source>
</evidence>
<gene>
    <name evidence="2" type="ORF">WDJ61_16970</name>
</gene>
<evidence type="ECO:0000313" key="2">
    <source>
        <dbReference type="EMBL" id="WXB92895.1"/>
    </source>
</evidence>
<evidence type="ECO:0000313" key="3">
    <source>
        <dbReference type="Proteomes" id="UP001387364"/>
    </source>
</evidence>
<keyword evidence="3" id="KW-1185">Reference proteome</keyword>
<name>A0ABZ2N6E3_9BACI</name>
<evidence type="ECO:0000256" key="1">
    <source>
        <dbReference type="SAM" id="MobiDB-lite"/>
    </source>
</evidence>
<protein>
    <recommendedName>
        <fullName evidence="4">Transporter</fullName>
    </recommendedName>
</protein>
<proteinExistence type="predicted"/>
<organism evidence="2 3">
    <name type="scientific">Bacillus kandeliae</name>
    <dbReference type="NCBI Taxonomy" id="3129297"/>
    <lineage>
        <taxon>Bacteria</taxon>
        <taxon>Bacillati</taxon>
        <taxon>Bacillota</taxon>
        <taxon>Bacilli</taxon>
        <taxon>Bacillales</taxon>
        <taxon>Bacillaceae</taxon>
        <taxon>Bacillus</taxon>
    </lineage>
</organism>
<dbReference type="RefSeq" id="WP_338751875.1">
    <property type="nucleotide sequence ID" value="NZ_CP147404.1"/>
</dbReference>
<accession>A0ABZ2N6E3</accession>
<reference evidence="2 3" key="1">
    <citation type="submission" date="2024-02" db="EMBL/GenBank/DDBJ databases">
        <title>Seven novel Bacillus-like species.</title>
        <authorList>
            <person name="Liu G."/>
        </authorList>
    </citation>
    <scope>NUCLEOTIDE SEQUENCE [LARGE SCALE GENOMIC DNA]</scope>
    <source>
        <strain evidence="2 3">FJAT-52991</strain>
    </source>
</reference>